<evidence type="ECO:0000313" key="2">
    <source>
        <dbReference type="Proteomes" id="UP000288429"/>
    </source>
</evidence>
<comment type="caution">
    <text evidence="1">The sequence shown here is derived from an EMBL/GenBank/DDBJ whole genome shotgun (WGS) entry which is preliminary data.</text>
</comment>
<organism evidence="1 2">
    <name type="scientific">Fusarium ambrosium</name>
    <dbReference type="NCBI Taxonomy" id="131363"/>
    <lineage>
        <taxon>Eukaryota</taxon>
        <taxon>Fungi</taxon>
        <taxon>Dikarya</taxon>
        <taxon>Ascomycota</taxon>
        <taxon>Pezizomycotina</taxon>
        <taxon>Sordariomycetes</taxon>
        <taxon>Hypocreomycetidae</taxon>
        <taxon>Hypocreales</taxon>
        <taxon>Nectriaceae</taxon>
        <taxon>Fusarium</taxon>
        <taxon>Fusarium solani species complex</taxon>
    </lineage>
</organism>
<evidence type="ECO:0000313" key="1">
    <source>
        <dbReference type="EMBL" id="RSL77447.1"/>
    </source>
</evidence>
<sequence length="217" mass="24958">MPSRPSPLPPSREVTQLLLETLNVHQAICPLLINPKDDIKNVDQLGTLDYISLLVATVETSLDSSLRCRRTHQQHVSRSKLSLQQRVERIQDRYGLKECPQYERPDLTASQAFIQLQRYESLSADYENWSPDELLDESPLHALCFASRAFGALGYKLPPDMSHEDSCLPLLIPLYDWHDRRPLGIMKNRCKQHIEELFHTYDSILLEEPDQVGAPEE</sequence>
<keyword evidence="2" id="KW-1185">Reference proteome</keyword>
<dbReference type="Proteomes" id="UP000288429">
    <property type="component" value="Unassembled WGS sequence"/>
</dbReference>
<proteinExistence type="predicted"/>
<dbReference type="EMBL" id="NIZV01001105">
    <property type="protein sequence ID" value="RSL77447.1"/>
    <property type="molecule type" value="Genomic_DNA"/>
</dbReference>
<reference evidence="1 2" key="1">
    <citation type="submission" date="2017-06" db="EMBL/GenBank/DDBJ databases">
        <title>Cmopartive genomic analysis of Ambrosia Fusariam Clade fungi.</title>
        <authorList>
            <person name="Stajich J.E."/>
            <person name="Carrillo J."/>
            <person name="Kijimoto T."/>
            <person name="Eskalen A."/>
            <person name="O'Donnell K."/>
            <person name="Kasson M."/>
        </authorList>
    </citation>
    <scope>NUCLEOTIDE SEQUENCE [LARGE SCALE GENOMIC DNA]</scope>
    <source>
        <strain evidence="1 2">NRRL 20438</strain>
    </source>
</reference>
<gene>
    <name evidence="1" type="ORF">CDV31_017326</name>
</gene>
<accession>A0A428RIS5</accession>
<protein>
    <submittedName>
        <fullName evidence="1">Uncharacterized protein</fullName>
    </submittedName>
</protein>
<dbReference type="AlphaFoldDB" id="A0A428RIS5"/>
<name>A0A428RIS5_9HYPO</name>